<dbReference type="Gene3D" id="3.40.50.1820">
    <property type="entry name" value="alpha/beta hydrolase"/>
    <property type="match status" value="1"/>
</dbReference>
<feature type="transmembrane region" description="Helical" evidence="1">
    <location>
        <begin position="404"/>
        <end position="427"/>
    </location>
</feature>
<dbReference type="AlphaFoldDB" id="A0A8J3X5L2"/>
<dbReference type="SUPFAM" id="SSF53474">
    <property type="entry name" value="alpha/beta-Hydrolases"/>
    <property type="match status" value="1"/>
</dbReference>
<evidence type="ECO:0000313" key="3">
    <source>
        <dbReference type="EMBL" id="GII28625.1"/>
    </source>
</evidence>
<feature type="transmembrane region" description="Helical" evidence="1">
    <location>
        <begin position="368"/>
        <end position="392"/>
    </location>
</feature>
<feature type="chain" id="PRO_5035252223" description="Alpha/beta hydrolase" evidence="2">
    <location>
        <begin position="25"/>
        <end position="464"/>
    </location>
</feature>
<evidence type="ECO:0008006" key="5">
    <source>
        <dbReference type="Google" id="ProtNLM"/>
    </source>
</evidence>
<dbReference type="GO" id="GO:0052689">
    <property type="term" value="F:carboxylic ester hydrolase activity"/>
    <property type="evidence" value="ECO:0007669"/>
    <property type="project" value="TreeGrafter"/>
</dbReference>
<dbReference type="Proteomes" id="UP000650628">
    <property type="component" value="Unassembled WGS sequence"/>
</dbReference>
<protein>
    <recommendedName>
        <fullName evidence="5">Alpha/beta hydrolase</fullName>
    </recommendedName>
</protein>
<keyword evidence="2" id="KW-0732">Signal</keyword>
<keyword evidence="1" id="KW-0812">Transmembrane</keyword>
<gene>
    <name evidence="3" type="ORF">Pmi06nite_20670</name>
</gene>
<evidence type="ECO:0000256" key="1">
    <source>
        <dbReference type="SAM" id="Phobius"/>
    </source>
</evidence>
<organism evidence="3 4">
    <name type="scientific">Planotetraspora mira</name>
    <dbReference type="NCBI Taxonomy" id="58121"/>
    <lineage>
        <taxon>Bacteria</taxon>
        <taxon>Bacillati</taxon>
        <taxon>Actinomycetota</taxon>
        <taxon>Actinomycetes</taxon>
        <taxon>Streptosporangiales</taxon>
        <taxon>Streptosporangiaceae</taxon>
        <taxon>Planotetraspora</taxon>
    </lineage>
</organism>
<name>A0A8J3X5L2_9ACTN</name>
<dbReference type="RefSeq" id="WP_203952649.1">
    <property type="nucleotide sequence ID" value="NZ_BOOO01000009.1"/>
</dbReference>
<dbReference type="InterPro" id="IPR053145">
    <property type="entry name" value="AB_hydrolase_Est10"/>
</dbReference>
<keyword evidence="1" id="KW-0472">Membrane</keyword>
<keyword evidence="4" id="KW-1185">Reference proteome</keyword>
<dbReference type="PANTHER" id="PTHR43265:SF1">
    <property type="entry name" value="ESTERASE ESTD"/>
    <property type="match status" value="1"/>
</dbReference>
<dbReference type="EMBL" id="BOOO01000009">
    <property type="protein sequence ID" value="GII28625.1"/>
    <property type="molecule type" value="Genomic_DNA"/>
</dbReference>
<dbReference type="PANTHER" id="PTHR43265">
    <property type="entry name" value="ESTERASE ESTD"/>
    <property type="match status" value="1"/>
</dbReference>
<accession>A0A8J3X5L2</accession>
<sequence length="464" mass="49653">MSLPLALWAVALSAVVLSAGPAHAAPGGLTTTEVSFSGDGGVVLRGTVLAPASATRRRPALVMVQGAGTRGRGELRAEAEAFARLGIVTLIYDKRTIGYSLFHRDYSVLADDALAALRLMRARADVDPARLGLWAQSEGAWVASLAAARSADPKFLITVGAVGSTPAAQTAWGYGQFLRHAGVSGSLPRTMQETGLRLLVGAGLFPEADYDPVPAWQNVHQPVLAQWGEFDREALPAESSRIIRQALERGGDTRYTIRFVPGVRHDLNLTADDGFDRIDSLPPGYGEFEASWIDGLAHDVPPATVGTVPQPNQMSRPLTPSAWYESPWLHLAVFALLLAAFAGYPVTAAVRRVLGRRGAPLVRRPARWLAALGLTTTLGSLLYLCFMLATAANVVGPVVAGRPLPWLVLQVLTVATVVTTLATALAWRRHRRSLDRAGRVRLGVLLTGGLVFLPWALYWGLLLP</sequence>
<evidence type="ECO:0000256" key="2">
    <source>
        <dbReference type="SAM" id="SignalP"/>
    </source>
</evidence>
<feature type="transmembrane region" description="Helical" evidence="1">
    <location>
        <begin position="328"/>
        <end position="347"/>
    </location>
</feature>
<reference evidence="3 4" key="1">
    <citation type="submission" date="2021-01" db="EMBL/GenBank/DDBJ databases">
        <title>Whole genome shotgun sequence of Planotetraspora mira NBRC 15435.</title>
        <authorList>
            <person name="Komaki H."/>
            <person name="Tamura T."/>
        </authorList>
    </citation>
    <scope>NUCLEOTIDE SEQUENCE [LARGE SCALE GENOMIC DNA]</scope>
    <source>
        <strain evidence="3 4">NBRC 15435</strain>
    </source>
</reference>
<comment type="caution">
    <text evidence="3">The sequence shown here is derived from an EMBL/GenBank/DDBJ whole genome shotgun (WGS) entry which is preliminary data.</text>
</comment>
<evidence type="ECO:0000313" key="4">
    <source>
        <dbReference type="Proteomes" id="UP000650628"/>
    </source>
</evidence>
<proteinExistence type="predicted"/>
<feature type="signal peptide" evidence="2">
    <location>
        <begin position="1"/>
        <end position="24"/>
    </location>
</feature>
<feature type="transmembrane region" description="Helical" evidence="1">
    <location>
        <begin position="439"/>
        <end position="461"/>
    </location>
</feature>
<keyword evidence="1" id="KW-1133">Transmembrane helix</keyword>
<dbReference type="InterPro" id="IPR029058">
    <property type="entry name" value="AB_hydrolase_fold"/>
</dbReference>